<sequence length="238" mass="25850">MVGRPTTLASRWWLALLLLAGTASAGVRISPTLVQMTQDTMATEIWLTNTQDHPWQAQVQVYRWVQTDGVDQLQDTDAIQPSPQWINIPAQGKQLLRVIRTTTTNTTNETAYRLVLEEHDTAPTAADPSHLLLRYSTPIFVSAQDSTAAPVLSASLIPGAHGPELLIRNRGRVHARLSDLSFIGADGHRLALYANLSGYVLAGEQKRWPLPAAVAAAQGGHFAARLDDASPLQALPAE</sequence>
<dbReference type="InterPro" id="IPR016147">
    <property type="entry name" value="Pili_assmbl_chaperone_N"/>
</dbReference>
<keyword evidence="1" id="KW-0732">Signal</keyword>
<dbReference type="RefSeq" id="WP_012916509.1">
    <property type="nucleotide sequence ID" value="NC_013722.1"/>
</dbReference>
<protein>
    <submittedName>
        <fullName evidence="3">Putative pili assembly chaperone protein</fullName>
    </submittedName>
</protein>
<dbReference type="Pfam" id="PF00345">
    <property type="entry name" value="PapD_N"/>
    <property type="match status" value="1"/>
</dbReference>
<organism evidence="3 4">
    <name type="scientific">Xanthomonas albilineans (strain GPE PC73 / CFBP 7063)</name>
    <dbReference type="NCBI Taxonomy" id="380358"/>
    <lineage>
        <taxon>Bacteria</taxon>
        <taxon>Pseudomonadati</taxon>
        <taxon>Pseudomonadota</taxon>
        <taxon>Gammaproteobacteria</taxon>
        <taxon>Lysobacterales</taxon>
        <taxon>Lysobacteraceae</taxon>
        <taxon>Xanthomonas</taxon>
    </lineage>
</organism>
<feature type="domain" description="Pili assembly chaperone N-terminal" evidence="2">
    <location>
        <begin position="26"/>
        <end position="124"/>
    </location>
</feature>
<feature type="signal peptide" evidence="1">
    <location>
        <begin position="1"/>
        <end position="25"/>
    </location>
</feature>
<evidence type="ECO:0000259" key="2">
    <source>
        <dbReference type="Pfam" id="PF00345"/>
    </source>
</evidence>
<dbReference type="InterPro" id="IPR050643">
    <property type="entry name" value="Periplasmic_pilus_chap"/>
</dbReference>
<dbReference type="STRING" id="380358.XALC_2025"/>
<name>D2U8V4_XANAP</name>
<dbReference type="GO" id="GO:0071555">
    <property type="term" value="P:cell wall organization"/>
    <property type="evidence" value="ECO:0007669"/>
    <property type="project" value="InterPro"/>
</dbReference>
<dbReference type="InterPro" id="IPR008962">
    <property type="entry name" value="PapD-like_sf"/>
</dbReference>
<dbReference type="PANTHER" id="PTHR30251">
    <property type="entry name" value="PILUS ASSEMBLY CHAPERONE"/>
    <property type="match status" value="1"/>
</dbReference>
<gene>
    <name evidence="3" type="ordered locus">XALc_2025</name>
</gene>
<dbReference type="Gene3D" id="2.60.40.10">
    <property type="entry name" value="Immunoglobulins"/>
    <property type="match status" value="1"/>
</dbReference>
<proteinExistence type="predicted"/>
<dbReference type="GO" id="GO:0030288">
    <property type="term" value="C:outer membrane-bounded periplasmic space"/>
    <property type="evidence" value="ECO:0007669"/>
    <property type="project" value="InterPro"/>
</dbReference>
<evidence type="ECO:0000313" key="4">
    <source>
        <dbReference type="Proteomes" id="UP000001890"/>
    </source>
</evidence>
<dbReference type="PANTHER" id="PTHR30251:SF4">
    <property type="entry name" value="SLR1668 PROTEIN"/>
    <property type="match status" value="1"/>
</dbReference>
<accession>D2U8V4</accession>
<dbReference type="KEGG" id="xal:XALC_2025"/>
<dbReference type="GeneID" id="57877332"/>
<dbReference type="EMBL" id="FP565176">
    <property type="protein sequence ID" value="CBA16509.1"/>
    <property type="molecule type" value="Genomic_DNA"/>
</dbReference>
<evidence type="ECO:0000313" key="3">
    <source>
        <dbReference type="EMBL" id="CBA16509.1"/>
    </source>
</evidence>
<keyword evidence="4" id="KW-1185">Reference proteome</keyword>
<dbReference type="Proteomes" id="UP000001890">
    <property type="component" value="Chromosome"/>
</dbReference>
<dbReference type="SUPFAM" id="SSF49354">
    <property type="entry name" value="PapD-like"/>
    <property type="match status" value="1"/>
</dbReference>
<dbReference type="eggNOG" id="COG3121">
    <property type="taxonomic scope" value="Bacteria"/>
</dbReference>
<dbReference type="AlphaFoldDB" id="D2U8V4"/>
<evidence type="ECO:0000256" key="1">
    <source>
        <dbReference type="SAM" id="SignalP"/>
    </source>
</evidence>
<feature type="chain" id="PRO_5003037449" evidence="1">
    <location>
        <begin position="26"/>
        <end position="238"/>
    </location>
</feature>
<reference evidence="3 4" key="1">
    <citation type="journal article" date="2009" name="BMC Genomics">
        <title>The complete genome sequence of Xanthomonas albilineans provides new insights into the reductive genome evolution of the xylem-limited Xanthomonadaceae.</title>
        <authorList>
            <person name="Pieretti I."/>
            <person name="Royer M."/>
            <person name="Barbe V."/>
            <person name="Carrere S."/>
            <person name="Koebnik R."/>
            <person name="Cociancich S."/>
            <person name="Couloux A."/>
            <person name="Darrasse A."/>
            <person name="Gouzy J."/>
            <person name="Jacques M.A."/>
            <person name="Lauber E."/>
            <person name="Manceau C."/>
            <person name="Mangenot S."/>
            <person name="Poussier S."/>
            <person name="Segurens B."/>
            <person name="Szurek B."/>
            <person name="Verdier V."/>
            <person name="Arlat M."/>
            <person name="Rott P."/>
        </authorList>
    </citation>
    <scope>NUCLEOTIDE SEQUENCE [LARGE SCALE GENOMIC DNA]</scope>
    <source>
        <strain evidence="4">GPE PC73 / CFBP 7063</strain>
    </source>
</reference>
<dbReference type="InterPro" id="IPR013783">
    <property type="entry name" value="Ig-like_fold"/>
</dbReference>
<dbReference type="PATRIC" id="fig|29447.3.peg.1983"/>